<proteinExistence type="predicted"/>
<gene>
    <name evidence="1" type="ORF">EDC25_11813</name>
</gene>
<name>A0A4R3LAN1_9GAMM</name>
<evidence type="ECO:0000313" key="2">
    <source>
        <dbReference type="Proteomes" id="UP000294599"/>
    </source>
</evidence>
<evidence type="ECO:0000313" key="1">
    <source>
        <dbReference type="EMBL" id="TCS95324.1"/>
    </source>
</evidence>
<comment type="caution">
    <text evidence="1">The sequence shown here is derived from an EMBL/GenBank/DDBJ whole genome shotgun (WGS) entry which is preliminary data.</text>
</comment>
<dbReference type="InterPro" id="IPR036583">
    <property type="entry name" value="23S_rRNA_IVS_sf"/>
</dbReference>
<dbReference type="OrthoDB" id="160990at2"/>
<keyword evidence="2" id="KW-1185">Reference proteome</keyword>
<dbReference type="EMBL" id="SMAF01000018">
    <property type="protein sequence ID" value="TCS95324.1"/>
    <property type="molecule type" value="Genomic_DNA"/>
</dbReference>
<dbReference type="InterPro" id="IPR012657">
    <property type="entry name" value="23S_rRNA-intervening_sequence"/>
</dbReference>
<dbReference type="Pfam" id="PF05635">
    <property type="entry name" value="23S_rRNA_IVP"/>
    <property type="match status" value="1"/>
</dbReference>
<dbReference type="RefSeq" id="WP_123522775.1">
    <property type="nucleotide sequence ID" value="NZ_JBHMFH010000001.1"/>
</dbReference>
<reference evidence="1 2" key="1">
    <citation type="submission" date="2019-03" db="EMBL/GenBank/DDBJ databases">
        <title>Genomic Encyclopedia of Type Strains, Phase IV (KMG-IV): sequencing the most valuable type-strain genomes for metagenomic binning, comparative biology and taxonomic classification.</title>
        <authorList>
            <person name="Goeker M."/>
        </authorList>
    </citation>
    <scope>NUCLEOTIDE SEQUENCE [LARGE SCALE GENOMIC DNA]</scope>
    <source>
        <strain evidence="1 2">DSM 21944</strain>
    </source>
</reference>
<accession>A0A4R3LAN1</accession>
<dbReference type="AlphaFoldDB" id="A0A4R3LAN1"/>
<protein>
    <submittedName>
        <fullName evidence="1">Four helix bundle protein</fullName>
    </submittedName>
</protein>
<organism evidence="1 2">
    <name type="scientific">Pseudofulvimonas gallinarii</name>
    <dbReference type="NCBI Taxonomy" id="634155"/>
    <lineage>
        <taxon>Bacteria</taxon>
        <taxon>Pseudomonadati</taxon>
        <taxon>Pseudomonadota</taxon>
        <taxon>Gammaproteobacteria</taxon>
        <taxon>Lysobacterales</taxon>
        <taxon>Rhodanobacteraceae</taxon>
        <taxon>Pseudofulvimonas</taxon>
    </lineage>
</organism>
<dbReference type="Gene3D" id="1.20.1440.60">
    <property type="entry name" value="23S rRNA-intervening sequence"/>
    <property type="match status" value="1"/>
</dbReference>
<dbReference type="NCBIfam" id="TIGR02436">
    <property type="entry name" value="four helix bundle protein"/>
    <property type="match status" value="1"/>
</dbReference>
<sequence length="132" mass="14285">MSVHFRELEVWQVAMRMASTVHLVATAFDKGEHEDTAATLRTAAASVPDAVAQGHSSGCLQEFATRLAGAQDACTTVKAELLRVRERVTGDPAMIDESLALADRVGRMLLRLHQALSRKLEADRAVSGSQSR</sequence>
<dbReference type="SUPFAM" id="SSF158446">
    <property type="entry name" value="IVS-encoded protein-like"/>
    <property type="match status" value="1"/>
</dbReference>
<dbReference type="Proteomes" id="UP000294599">
    <property type="component" value="Unassembled WGS sequence"/>
</dbReference>